<feature type="domain" description="Calponin-homology (CH)" evidence="24">
    <location>
        <begin position="1"/>
        <end position="91"/>
    </location>
</feature>
<dbReference type="InterPro" id="IPR048513">
    <property type="entry name" value="Dicer_PBD"/>
</dbReference>
<dbReference type="FunFam" id="3.40.50.300:FF:000588">
    <property type="entry name" value="Endoribonuclease Dicer isoform 1"/>
    <property type="match status" value="1"/>
</dbReference>
<dbReference type="Proteomes" id="UP001239994">
    <property type="component" value="Unassembled WGS sequence"/>
</dbReference>
<evidence type="ECO:0000256" key="20">
    <source>
        <dbReference type="ARBA" id="ARBA00023211"/>
    </source>
</evidence>
<feature type="domain" description="Dicer dsRNA-binding fold" evidence="30">
    <location>
        <begin position="1673"/>
        <end position="1765"/>
    </location>
</feature>
<dbReference type="GO" id="GO:0003723">
    <property type="term" value="F:RNA binding"/>
    <property type="evidence" value="ECO:0007669"/>
    <property type="project" value="UniProtKB-UniRule"/>
</dbReference>
<dbReference type="GO" id="GO:0016441">
    <property type="term" value="P:post-transcriptional gene silencing"/>
    <property type="evidence" value="ECO:0007669"/>
    <property type="project" value="UniProtKB-ARBA"/>
</dbReference>
<feature type="compositionally biased region" description="Polar residues" evidence="23">
    <location>
        <begin position="475"/>
        <end position="484"/>
    </location>
</feature>
<feature type="region of interest" description="Disordered" evidence="23">
    <location>
        <begin position="293"/>
        <end position="401"/>
    </location>
</feature>
<evidence type="ECO:0000256" key="2">
    <source>
        <dbReference type="ARBA" id="ARBA00001936"/>
    </source>
</evidence>
<dbReference type="SUPFAM" id="SSF47576">
    <property type="entry name" value="Calponin-homology domain, CH-domain"/>
    <property type="match status" value="1"/>
</dbReference>
<dbReference type="CDD" id="cd10843">
    <property type="entry name" value="DSRM_DICER"/>
    <property type="match status" value="1"/>
</dbReference>
<feature type="compositionally biased region" description="Polar residues" evidence="23">
    <location>
        <begin position="373"/>
        <end position="394"/>
    </location>
</feature>
<feature type="region of interest" description="Disordered" evidence="23">
    <location>
        <begin position="671"/>
        <end position="733"/>
    </location>
</feature>
<evidence type="ECO:0000256" key="9">
    <source>
        <dbReference type="ARBA" id="ARBA00022723"/>
    </source>
</evidence>
<dbReference type="GO" id="GO:0004525">
    <property type="term" value="F:ribonuclease III activity"/>
    <property type="evidence" value="ECO:0007669"/>
    <property type="project" value="UniProtKB-EC"/>
</dbReference>
<dbReference type="GO" id="GO:0006309">
    <property type="term" value="P:apoptotic DNA fragmentation"/>
    <property type="evidence" value="ECO:0007669"/>
    <property type="project" value="TreeGrafter"/>
</dbReference>
<dbReference type="InterPro" id="IPR001589">
    <property type="entry name" value="Actinin_actin-bd_CS"/>
</dbReference>
<dbReference type="InterPro" id="IPR000999">
    <property type="entry name" value="RNase_III_dom"/>
</dbReference>
<keyword evidence="17 22" id="KW-0694">RNA-binding</keyword>
<feature type="region of interest" description="Disordered" evidence="23">
    <location>
        <begin position="465"/>
        <end position="550"/>
    </location>
</feature>
<dbReference type="CDD" id="cd15903">
    <property type="entry name" value="Dicer_PBD"/>
    <property type="match status" value="1"/>
</dbReference>
<feature type="domain" description="PAZ" evidence="27">
    <location>
        <begin position="1938"/>
        <end position="2085"/>
    </location>
</feature>
<evidence type="ECO:0000313" key="31">
    <source>
        <dbReference type="EMBL" id="KAK1793140.1"/>
    </source>
</evidence>
<dbReference type="Gene3D" id="3.30.160.20">
    <property type="match status" value="1"/>
</dbReference>
<dbReference type="GO" id="GO:0005634">
    <property type="term" value="C:nucleus"/>
    <property type="evidence" value="ECO:0007669"/>
    <property type="project" value="TreeGrafter"/>
</dbReference>
<evidence type="ECO:0000256" key="19">
    <source>
        <dbReference type="ARBA" id="ARBA00023203"/>
    </source>
</evidence>
<keyword evidence="15" id="KW-0067">ATP-binding</keyword>
<dbReference type="PROSITE" id="PS51192">
    <property type="entry name" value="HELICASE_ATP_BIND_1"/>
    <property type="match status" value="1"/>
</dbReference>
<evidence type="ECO:0000256" key="7">
    <source>
        <dbReference type="ARBA" id="ARBA00022553"/>
    </source>
</evidence>
<dbReference type="InterPro" id="IPR036872">
    <property type="entry name" value="CH_dom_sf"/>
</dbReference>
<dbReference type="InterPro" id="IPR044441">
    <property type="entry name" value="DICER_DSRM"/>
</dbReference>
<dbReference type="GO" id="GO:0004530">
    <property type="term" value="F:deoxyribonuclease I activity"/>
    <property type="evidence" value="ECO:0007669"/>
    <property type="project" value="TreeGrafter"/>
</dbReference>
<dbReference type="GO" id="GO:0004386">
    <property type="term" value="F:helicase activity"/>
    <property type="evidence" value="ECO:0007669"/>
    <property type="project" value="UniProtKB-KW"/>
</dbReference>
<dbReference type="Pfam" id="PF20931">
    <property type="entry name" value="Dicer_platform"/>
    <property type="match status" value="1"/>
</dbReference>
<dbReference type="FunFam" id="1.10.418.10:FF:000057">
    <property type="entry name" value="Calmin"/>
    <property type="match status" value="1"/>
</dbReference>
<feature type="domain" description="RNase III" evidence="26">
    <location>
        <begin position="2681"/>
        <end position="2839"/>
    </location>
</feature>
<keyword evidence="12" id="KW-0255">Endonuclease</keyword>
<evidence type="ECO:0000259" key="27">
    <source>
        <dbReference type="PROSITE" id="PS50821"/>
    </source>
</evidence>
<keyword evidence="32" id="KW-1185">Reference proteome</keyword>
<dbReference type="FunFam" id="2.170.260.10:FF:000002">
    <property type="entry name" value="Putative Endoribonuclease Dicer"/>
    <property type="match status" value="1"/>
</dbReference>
<feature type="compositionally biased region" description="Basic and acidic residues" evidence="23">
    <location>
        <begin position="682"/>
        <end position="694"/>
    </location>
</feature>
<dbReference type="Pfam" id="PF00307">
    <property type="entry name" value="CH"/>
    <property type="match status" value="2"/>
</dbReference>
<dbReference type="Pfam" id="PF00270">
    <property type="entry name" value="DEAD"/>
    <property type="match status" value="1"/>
</dbReference>
<dbReference type="InterPro" id="IPR027417">
    <property type="entry name" value="P-loop_NTPase"/>
</dbReference>
<name>A0AAD9DS28_9TELE</name>
<dbReference type="PROSITE" id="PS50137">
    <property type="entry name" value="DS_RBD"/>
    <property type="match status" value="1"/>
</dbReference>
<dbReference type="Gene3D" id="3.40.50.300">
    <property type="entry name" value="P-loop containing nucleotide triphosphate hydrolases"/>
    <property type="match status" value="2"/>
</dbReference>
<feature type="compositionally biased region" description="Basic and acidic residues" evidence="23">
    <location>
        <begin position="868"/>
        <end position="880"/>
    </location>
</feature>
<keyword evidence="19" id="KW-0009">Actin-binding</keyword>
<evidence type="ECO:0000259" key="24">
    <source>
        <dbReference type="PROSITE" id="PS50021"/>
    </source>
</evidence>
<keyword evidence="10" id="KW-0677">Repeat</keyword>
<sequence>CNPPIEVHDLFRDIRDGKILMALLEELSGCRLLHGFKPSSHRIFRLNNIAKVLTFLEERNVKLVSIDAADIADGNSSIVLGLIWNIILFFQIKELTGNIKNQFPSSSSLSSIPTSSDSDTSHSSTPSDDRRPSIAAKDHGKAIKTLLQYGVAVQDFGKSWTSGLAFLAVIKSIDPSLVDMRRALLRSSRENIEEAFRTAHYSLGIPRLLEPEDVTLNPPDEQSIMTYVSQFLEHFPGIEEDDPSDFLERSKVSTRMNEPPYRNGVQRKERFCVVKRDWVQPLPKIFISSVAEGREQARTPAQPRIVEDRPWDSEESSVDSSPSTTDSRPLCRPLSLNKDTSGAASSTTSSPQPSLIDSVMDSPDSWSEMPSELPQSCSDGSLSESATSSEQRYSSYPGELTSDQVSPLLLERVSQDQVDTELFVDEGNFSLSSVESLQAKSTLLSEEDDAYRYILDLKEDVSTDHMPSKDIISDPNAQQTQPCPLQNPEIVKPASHDTSCGDSDSGYYPGQKDISATQPDNVSKSELTNDTDEPVAGTENQFECKESLESSKTEAAQIITESDHMAFFEDDAECPVLQYERISISGSEEDVDLSEEVYHKEEMEENNVADVFSSNVKKQDGDTGEKEDAHHDEMTWPLHVDIDQKEPDLEPEDHNTEPNYKVDQACTSLELPQTSTHSSQSEARDSGADIHGDEGQQTGAKDSGMYGDLGVKDLTKDNPPTYGRLGEMNSIEVTEDEGDGTYKLESSPLNQVNEIWEVGEDIAYDEGPSQGDMSAPLEEELKGSTYLELEARVAESMKEDIAVDNESKMGGHLSEMENMNEEEASCTQNQSSGPKATEQLKFTECKDDVPASAIPCGDVPVTDMTSDEPNHDTTFHEQDRLSFTSLTTTSPASQPDLDDSWEHGMPKQPCDGQSGSQATWEGAERIMGSGELEERYPAKLRLSLSVMPLQPAPSQSALTDSEITTQEKVREGSVESPEQSPFEPWARHPGEWGVLETDLPVELGELVNGDEELADARENTVVLREDVASDSTEDESKLLTALCSQESFHPKELKVELLEAALEHNTIVCLNTGSGKTFIAVLLIKELSHQIRQEEGKRTVFLVNTAESVIQQASTVRTHSDLQVGEYAESSVLWPEEKWSQEMMENQVLVMTCHVFLHVLRGRVLPLTKINLVVFDECHLAITDHPYRDIMKVSSSCWQKYEDSPSFPRVLGLTASILNGKCDPSDLEDKIQNLEQILKSNAETATDLVVLDRYASQPREVVLDCGLYEDKSGLSERLLTELDEALQFLNDCNLPAHREDRDPTYISKQVLSDCRAVLTVLGPWCADKAAGIMVRELQKYVKHEQGEMCRKLLLLADTALRKLHALCEEHFSPASLDLRFVTPKVLRLLDILREYKPFERQQFESVEWYNNRNQDNYVSWSDSEDEDEDEEVEVKEKPEANFPSPFTNILCGIIFVERRYTAVVLNRLIKEAGKQDPELAYISSNFITGHSIGKNQPRNKQMEVEFRKQEEVSQDGPFHYFPFGIRPVYPPPPMSLSFLSPNPPPQVLRKFRAHETNLLIATSIVEEGVDIPKCNLVVRFDLPTEYRSYVQSKGRARAPVSNYIMLADSEHTQMFEEDLKTYKAIEKILRNKCSKSAECGDVEAEPVLDDDNILPPYVLRADDGGPRVTINTAIGHVNRYCARLPSDPFTHLAPKCKTAELKAGGYQSTLFLPINSPLREPITGPLMSCARLAEKAVALLCCEKLHKIGELDDHLMPVGKETVKYEEELDLHDEEETNVPGRPGSTKRRQCYPKAIPECLRGSYPVLEKTYYLYVIGMVLTTPLPDELNFRRRKLYPPEDTTRCFGILTAKPIPRIPHFPVYTRSGEVTISIELQKYGFTLSSSQLELITRLHQYIFSHILRLEKPALEFRPTEADSAYCVLPLNVVGDSSTLDMDFKFMEEIEKSEARIGIPNTQYTKQNPFTFRLEDYQDAVIIPRYRNFDQPHRFYVADVYTDLTPLSKFPSPEYETFAEYYKTKYNLDLSNVNQPLLDVDHTSSRLNLLTPRHLNQKGKALPLSSAEKRKAKWESLQNKQILVPELCAIHPIPASLWRKAVCLPSILYRLHCLLTAEELRAQTAMDAGVGAQSLPPDFRYPNLDFGWKKSIDSKSFISCMEDDDHRQPGTSSAPDHTAQEGPSAEASQPPGGALSHDNCNAPDEKLEACVLPPMAPAQEGSVRACPTNLSNGAGANGGDQHAHDVCPRSWLAAQEGNLPTRATTSVLVQPPSSGVHECTLGRDLDLHGGHVKKATSDRCLASGAATTSTAPPVSGSLEVCGSAAPPCDSAKTLGPNPGLILQALTLSNASDGFNLERLEMLGDSFLKHAITTYLFCTYPDAHEGRLSYMRSKKVSNCNLYRLGKKKGLPSRMVVSIFDPPVNWLPPGYVVNQDKSSTDKGDSETKADLANGKANEDDYDDEDEGPDVEDEDLMWKEPKDEVNVEDDLEYYQEHIKFIDTMLIGSGAFGKKISLGTFPSTEPSCGWKAPRRAALGSCHFSSDGGGSGIGDEFDYSSWDAMCYLDPSKAGEEDDFVVGFWNPSEENCGTDAGKQSISYDLHTEQCIADKSIADCVEALLGCYLTSCGERAAQMFLCSLGLKVLPVEKRGARRATEEPAEPQYGWLRIPPRCMFDHPDAERTLHHLISGFENFEKKINYTFKNKAYLLQAFTHASYHYNTITDCYQRLEFLGDAILDYLITKHLYEDPRQHSPGVLTDLRSALVNNTIFASLAVKYDYHKYFKAVSPELFHVIDDFVQFQLEKNEMQGMDSELRRSEEDEEKEEDIEVPKAMGDIFESLAGAIYMDSKMSLETVWQVYYPMMRPLIEKFSANVPRSPVRELLEMEPETAKFSPAERTYDGKVRVTVEVVGKGKFKGVGRSYRIAKSAAARRALRSLKANQPQVPNS</sequence>
<dbReference type="CDD" id="cd02843">
    <property type="entry name" value="PAZ_dicer_like"/>
    <property type="match status" value="1"/>
</dbReference>
<evidence type="ECO:0000256" key="18">
    <source>
        <dbReference type="ARBA" id="ARBA00023158"/>
    </source>
</evidence>
<dbReference type="PROSITE" id="PS00517">
    <property type="entry name" value="RNASE_3_1"/>
    <property type="match status" value="1"/>
</dbReference>
<evidence type="ECO:0000259" key="29">
    <source>
        <dbReference type="PROSITE" id="PS51194"/>
    </source>
</evidence>
<dbReference type="EMBL" id="JAROKS010000018">
    <property type="protein sequence ID" value="KAK1793140.1"/>
    <property type="molecule type" value="Genomic_DNA"/>
</dbReference>
<dbReference type="GO" id="GO:0031054">
    <property type="term" value="P:pre-miRNA processing"/>
    <property type="evidence" value="ECO:0007669"/>
    <property type="project" value="InterPro"/>
</dbReference>
<dbReference type="FunFam" id="1.10.1520.10:FF:000023">
    <property type="entry name" value="Endoribonuclease dcr-1"/>
    <property type="match status" value="1"/>
</dbReference>
<dbReference type="FunFam" id="3.30.160.20:FF:000015">
    <property type="entry name" value="endoribonuclease Dicer"/>
    <property type="match status" value="1"/>
</dbReference>
<keyword evidence="20" id="KW-0464">Manganese</keyword>
<dbReference type="EC" id="3.1.26.3" evidence="5"/>
<feature type="domain" description="Helicase ATP-binding" evidence="28">
    <location>
        <begin position="1057"/>
        <end position="1235"/>
    </location>
</feature>
<comment type="cofactor">
    <cofactor evidence="2">
        <name>Mn(2+)</name>
        <dbReference type="ChEBI" id="CHEBI:29035"/>
    </cofactor>
</comment>
<dbReference type="FunFam" id="3.40.50.300:FF:000628">
    <property type="entry name" value="Endoribonuclease Dicer"/>
    <property type="match status" value="1"/>
</dbReference>
<feature type="compositionally biased region" description="Basic and acidic residues" evidence="23">
    <location>
        <begin position="617"/>
        <end position="656"/>
    </location>
</feature>
<evidence type="ECO:0000256" key="11">
    <source>
        <dbReference type="ARBA" id="ARBA00022741"/>
    </source>
</evidence>
<evidence type="ECO:0000259" key="25">
    <source>
        <dbReference type="PROSITE" id="PS50137"/>
    </source>
</evidence>
<dbReference type="SMART" id="SM00358">
    <property type="entry name" value="DSRM"/>
    <property type="match status" value="1"/>
</dbReference>
<evidence type="ECO:0000256" key="15">
    <source>
        <dbReference type="ARBA" id="ARBA00022840"/>
    </source>
</evidence>
<keyword evidence="13" id="KW-0378">Hydrolase</keyword>
<keyword evidence="8" id="KW-0540">Nuclease</keyword>
<dbReference type="GO" id="GO:0051239">
    <property type="term" value="P:regulation of multicellular organismal process"/>
    <property type="evidence" value="ECO:0007669"/>
    <property type="project" value="UniProtKB-ARBA"/>
</dbReference>
<feature type="region of interest" description="Disordered" evidence="23">
    <location>
        <begin position="1419"/>
        <end position="1438"/>
    </location>
</feature>
<evidence type="ECO:0000256" key="6">
    <source>
        <dbReference type="ARBA" id="ARBA00022490"/>
    </source>
</evidence>
<dbReference type="PANTHER" id="PTHR14950:SF37">
    <property type="entry name" value="ENDORIBONUCLEASE DICER"/>
    <property type="match status" value="1"/>
</dbReference>
<dbReference type="GO" id="GO:0070578">
    <property type="term" value="C:RISC-loading complex"/>
    <property type="evidence" value="ECO:0007669"/>
    <property type="project" value="TreeGrafter"/>
</dbReference>
<evidence type="ECO:0000259" key="28">
    <source>
        <dbReference type="PROSITE" id="PS51192"/>
    </source>
</evidence>
<dbReference type="FunFam" id="3.30.160.380:FF:000002">
    <property type="entry name" value="Endoribonuclease Dicer isoform 1"/>
    <property type="match status" value="1"/>
</dbReference>
<evidence type="ECO:0000256" key="10">
    <source>
        <dbReference type="ARBA" id="ARBA00022737"/>
    </source>
</evidence>
<evidence type="ECO:0000256" key="12">
    <source>
        <dbReference type="ARBA" id="ARBA00022759"/>
    </source>
</evidence>
<dbReference type="Pfam" id="PF20930">
    <property type="entry name" value="Dicer_PBD"/>
    <property type="match status" value="1"/>
</dbReference>
<evidence type="ECO:0000313" key="32">
    <source>
        <dbReference type="Proteomes" id="UP001239994"/>
    </source>
</evidence>
<feature type="domain" description="RNase III" evidence="26">
    <location>
        <begin position="2333"/>
        <end position="2409"/>
    </location>
</feature>
<feature type="domain" description="DRBM" evidence="25">
    <location>
        <begin position="2864"/>
        <end position="2929"/>
    </location>
</feature>
<evidence type="ECO:0000256" key="4">
    <source>
        <dbReference type="ARBA" id="ARBA00004496"/>
    </source>
</evidence>
<feature type="domain" description="Helicase C-terminal" evidence="29">
    <location>
        <begin position="1464"/>
        <end position="1648"/>
    </location>
</feature>
<dbReference type="SUPFAM" id="SSF69065">
    <property type="entry name" value="RNase III domain-like"/>
    <property type="match status" value="2"/>
</dbReference>
<dbReference type="SMART" id="SM00487">
    <property type="entry name" value="DEXDc"/>
    <property type="match status" value="1"/>
</dbReference>
<dbReference type="Pfam" id="PF03368">
    <property type="entry name" value="Dicer_dimer"/>
    <property type="match status" value="1"/>
</dbReference>
<feature type="region of interest" description="Disordered" evidence="23">
    <location>
        <begin position="849"/>
        <end position="919"/>
    </location>
</feature>
<dbReference type="PROSITE" id="PS50021">
    <property type="entry name" value="CH"/>
    <property type="match status" value="2"/>
</dbReference>
<dbReference type="PROSITE" id="PS50821">
    <property type="entry name" value="PAZ"/>
    <property type="match status" value="1"/>
</dbReference>
<evidence type="ECO:0000256" key="8">
    <source>
        <dbReference type="ARBA" id="ARBA00022722"/>
    </source>
</evidence>
<keyword evidence="11" id="KW-0547">Nucleotide-binding</keyword>
<dbReference type="SUPFAM" id="SSF54768">
    <property type="entry name" value="dsRNA-binding domain-like"/>
    <property type="match status" value="1"/>
</dbReference>
<feature type="compositionally biased region" description="Low complexity" evidence="23">
    <location>
        <begin position="340"/>
        <end position="350"/>
    </location>
</feature>
<dbReference type="GO" id="GO:0003779">
    <property type="term" value="F:actin binding"/>
    <property type="evidence" value="ECO:0007669"/>
    <property type="project" value="UniProtKB-KW"/>
</dbReference>
<feature type="region of interest" description="Disordered" evidence="23">
    <location>
        <begin position="103"/>
        <end position="135"/>
    </location>
</feature>
<dbReference type="Gene3D" id="1.10.418.10">
    <property type="entry name" value="Calponin-like domain"/>
    <property type="match status" value="2"/>
</dbReference>
<dbReference type="CDD" id="cd18802">
    <property type="entry name" value="SF2_C_dicer"/>
    <property type="match status" value="1"/>
</dbReference>
<dbReference type="Pfam" id="PF00636">
    <property type="entry name" value="Ribonuclease_3"/>
    <property type="match status" value="2"/>
</dbReference>
<feature type="compositionally biased region" description="Acidic residues" evidence="23">
    <location>
        <begin position="2450"/>
        <end position="2463"/>
    </location>
</feature>
<dbReference type="CDD" id="cd18034">
    <property type="entry name" value="DEXHc_dicer"/>
    <property type="match status" value="1"/>
</dbReference>
<evidence type="ECO:0000256" key="1">
    <source>
        <dbReference type="ARBA" id="ARBA00000109"/>
    </source>
</evidence>
<dbReference type="SUPFAM" id="SSF101690">
    <property type="entry name" value="PAZ domain"/>
    <property type="match status" value="1"/>
</dbReference>
<dbReference type="GO" id="GO:0030422">
    <property type="term" value="P:siRNA processing"/>
    <property type="evidence" value="ECO:0007669"/>
    <property type="project" value="InterPro"/>
</dbReference>
<keyword evidence="18" id="KW-0943">RNA-mediated gene silencing</keyword>
<feature type="domain" description="Calponin-homology (CH)" evidence="24">
    <location>
        <begin position="130"/>
        <end position="236"/>
    </location>
</feature>
<evidence type="ECO:0000256" key="21">
    <source>
        <dbReference type="ARBA" id="ARBA00035116"/>
    </source>
</evidence>
<dbReference type="InterPro" id="IPR011545">
    <property type="entry name" value="DEAD/DEAH_box_helicase_dom"/>
</dbReference>
<dbReference type="InterPro" id="IPR036085">
    <property type="entry name" value="PAZ_dom_sf"/>
</dbReference>
<dbReference type="PROSITE" id="PS00020">
    <property type="entry name" value="ACTININ_2"/>
    <property type="match status" value="1"/>
</dbReference>
<dbReference type="Pfam" id="PF00271">
    <property type="entry name" value="Helicase_C"/>
    <property type="match status" value="1"/>
</dbReference>
<comment type="cofactor">
    <cofactor evidence="3">
        <name>Mg(2+)</name>
        <dbReference type="ChEBI" id="CHEBI:18420"/>
    </cofactor>
</comment>
<comment type="subcellular location">
    <subcellularLocation>
        <location evidence="4">Cytoplasm</location>
    </subcellularLocation>
</comment>
<keyword evidence="9" id="KW-0479">Metal-binding</keyword>
<evidence type="ECO:0000256" key="3">
    <source>
        <dbReference type="ARBA" id="ARBA00001946"/>
    </source>
</evidence>
<keyword evidence="14" id="KW-0347">Helicase</keyword>
<dbReference type="Pfam" id="PF02170">
    <property type="entry name" value="PAZ"/>
    <property type="match status" value="1"/>
</dbReference>
<dbReference type="SMART" id="SM00535">
    <property type="entry name" value="RIBOc"/>
    <property type="match status" value="2"/>
</dbReference>
<evidence type="ECO:0000259" key="30">
    <source>
        <dbReference type="PROSITE" id="PS51327"/>
    </source>
</evidence>
<gene>
    <name evidence="31" type="ORF">P4O66_011551</name>
</gene>
<dbReference type="InterPro" id="IPR014001">
    <property type="entry name" value="Helicase_ATP-bd"/>
</dbReference>
<feature type="region of interest" description="Disordered" evidence="23">
    <location>
        <begin position="602"/>
        <end position="659"/>
    </location>
</feature>
<dbReference type="InterPro" id="IPR005034">
    <property type="entry name" value="Dicer_dimerisation"/>
</dbReference>
<feature type="compositionally biased region" description="Polar residues" evidence="23">
    <location>
        <begin position="671"/>
        <end position="681"/>
    </location>
</feature>
<feature type="compositionally biased region" description="Polar residues" evidence="23">
    <location>
        <begin position="514"/>
        <end position="528"/>
    </location>
</feature>
<evidence type="ECO:0000256" key="13">
    <source>
        <dbReference type="ARBA" id="ARBA00022801"/>
    </source>
</evidence>
<dbReference type="InterPro" id="IPR003100">
    <property type="entry name" value="PAZ_dom"/>
</dbReference>
<dbReference type="InterPro" id="IPR048512">
    <property type="entry name" value="Dicer_platform"/>
</dbReference>
<evidence type="ECO:0000256" key="23">
    <source>
        <dbReference type="SAM" id="MobiDB-lite"/>
    </source>
</evidence>
<feature type="compositionally biased region" description="Polar residues" evidence="23">
    <location>
        <begin position="881"/>
        <end position="893"/>
    </location>
</feature>
<comment type="caution">
    <text evidence="31">The sequence shown here is derived from an EMBL/GenBank/DDBJ whole genome shotgun (WGS) entry which is preliminary data.</text>
</comment>
<dbReference type="PROSITE" id="PS51327">
    <property type="entry name" value="DICER_DSRBF"/>
    <property type="match status" value="1"/>
</dbReference>
<feature type="region of interest" description="Disordered" evidence="23">
    <location>
        <begin position="2154"/>
        <end position="2193"/>
    </location>
</feature>
<reference evidence="31" key="1">
    <citation type="submission" date="2023-03" db="EMBL/GenBank/DDBJ databases">
        <title>Electrophorus voltai genome.</title>
        <authorList>
            <person name="Bian C."/>
        </authorList>
    </citation>
    <scope>NUCLEOTIDE SEQUENCE</scope>
    <source>
        <strain evidence="31">CB-2022</strain>
        <tissue evidence="31">Muscle</tissue>
    </source>
</reference>
<keyword evidence="16" id="KW-0460">Magnesium</keyword>
<dbReference type="FunFam" id="1.10.1520.10:FF:000005">
    <property type="entry name" value="Putative endoribonuclease dicer"/>
    <property type="match status" value="1"/>
</dbReference>
<protein>
    <recommendedName>
        <fullName evidence="5">ribonuclease III</fullName>
        <ecNumber evidence="5">3.1.26.3</ecNumber>
    </recommendedName>
</protein>
<dbReference type="SMART" id="SM00490">
    <property type="entry name" value="HELICc"/>
    <property type="match status" value="1"/>
</dbReference>
<dbReference type="Gene3D" id="2.170.260.10">
    <property type="entry name" value="paz domain"/>
    <property type="match status" value="1"/>
</dbReference>
<evidence type="ECO:0000256" key="22">
    <source>
        <dbReference type="PROSITE-ProRule" id="PRU00657"/>
    </source>
</evidence>
<keyword evidence="7" id="KW-0597">Phosphoprotein</keyword>
<dbReference type="SMART" id="SM00949">
    <property type="entry name" value="PAZ"/>
    <property type="match status" value="1"/>
</dbReference>
<keyword evidence="6" id="KW-0963">Cytoplasm</keyword>
<dbReference type="InterPro" id="IPR001650">
    <property type="entry name" value="Helicase_C-like"/>
</dbReference>
<proteinExistence type="inferred from homology"/>
<comment type="catalytic activity">
    <reaction evidence="1">
        <text>Endonucleolytic cleavage to 5'-phosphomonoester.</text>
        <dbReference type="EC" id="3.1.26.3"/>
    </reaction>
</comment>
<evidence type="ECO:0000256" key="5">
    <source>
        <dbReference type="ARBA" id="ARBA00012177"/>
    </source>
</evidence>
<dbReference type="InterPro" id="IPR001715">
    <property type="entry name" value="CH_dom"/>
</dbReference>
<evidence type="ECO:0000256" key="17">
    <source>
        <dbReference type="ARBA" id="ARBA00022884"/>
    </source>
</evidence>
<dbReference type="SMART" id="SM00033">
    <property type="entry name" value="CH"/>
    <property type="match status" value="2"/>
</dbReference>
<dbReference type="SUPFAM" id="SSF52540">
    <property type="entry name" value="P-loop containing nucleoside triphosphate hydrolases"/>
    <property type="match status" value="1"/>
</dbReference>
<feature type="region of interest" description="Disordered" evidence="23">
    <location>
        <begin position="2422"/>
        <end position="2463"/>
    </location>
</feature>
<dbReference type="GO" id="GO:0005524">
    <property type="term" value="F:ATP binding"/>
    <property type="evidence" value="ECO:0007669"/>
    <property type="project" value="UniProtKB-KW"/>
</dbReference>
<feature type="compositionally biased region" description="Basic and acidic residues" evidence="23">
    <location>
        <begin position="2429"/>
        <end position="2440"/>
    </location>
</feature>
<dbReference type="InterPro" id="IPR038248">
    <property type="entry name" value="Dicer_dimer_sf"/>
</dbReference>
<dbReference type="CDD" id="cd00593">
    <property type="entry name" value="RIBOc"/>
    <property type="match status" value="2"/>
</dbReference>
<dbReference type="PROSITE" id="PS51194">
    <property type="entry name" value="HELICASE_CTER"/>
    <property type="match status" value="1"/>
</dbReference>
<dbReference type="GO" id="GO:0005737">
    <property type="term" value="C:cytoplasm"/>
    <property type="evidence" value="ECO:0007669"/>
    <property type="project" value="UniProtKB-SubCell"/>
</dbReference>
<dbReference type="Gene3D" id="1.10.1520.10">
    <property type="entry name" value="Ribonuclease III domain"/>
    <property type="match status" value="2"/>
</dbReference>
<dbReference type="PROSITE" id="PS50142">
    <property type="entry name" value="RNASE_3_2"/>
    <property type="match status" value="2"/>
</dbReference>
<dbReference type="Pfam" id="PF20932">
    <property type="entry name" value="Dicer_dsRBD"/>
    <property type="match status" value="1"/>
</dbReference>
<accession>A0AAD9DS28</accession>
<evidence type="ECO:0000256" key="16">
    <source>
        <dbReference type="ARBA" id="ARBA00022842"/>
    </source>
</evidence>
<dbReference type="InterPro" id="IPR014720">
    <property type="entry name" value="dsRBD_dom"/>
</dbReference>
<dbReference type="GO" id="GO:0046872">
    <property type="term" value="F:metal ion binding"/>
    <property type="evidence" value="ECO:0007669"/>
    <property type="project" value="UniProtKB-KW"/>
</dbReference>
<evidence type="ECO:0000256" key="14">
    <source>
        <dbReference type="ARBA" id="ARBA00022806"/>
    </source>
</evidence>
<comment type="similarity">
    <text evidence="21 22">Belongs to the helicase family. Dicer subfamily.</text>
</comment>
<dbReference type="Gene3D" id="3.30.160.380">
    <property type="entry name" value="Dicer dimerisation domain"/>
    <property type="match status" value="1"/>
</dbReference>
<feature type="compositionally biased region" description="Low complexity" evidence="23">
    <location>
        <begin position="104"/>
        <end position="126"/>
    </location>
</feature>
<feature type="non-terminal residue" evidence="31">
    <location>
        <position position="1"/>
    </location>
</feature>
<dbReference type="InterPro" id="IPR036389">
    <property type="entry name" value="RNase_III_sf"/>
</dbReference>
<feature type="compositionally biased region" description="Acidic residues" evidence="23">
    <location>
        <begin position="1422"/>
        <end position="1433"/>
    </location>
</feature>
<evidence type="ECO:0000259" key="26">
    <source>
        <dbReference type="PROSITE" id="PS50142"/>
    </source>
</evidence>
<organism evidence="31 32">
    <name type="scientific">Electrophorus voltai</name>
    <dbReference type="NCBI Taxonomy" id="2609070"/>
    <lineage>
        <taxon>Eukaryota</taxon>
        <taxon>Metazoa</taxon>
        <taxon>Chordata</taxon>
        <taxon>Craniata</taxon>
        <taxon>Vertebrata</taxon>
        <taxon>Euteleostomi</taxon>
        <taxon>Actinopterygii</taxon>
        <taxon>Neopterygii</taxon>
        <taxon>Teleostei</taxon>
        <taxon>Ostariophysi</taxon>
        <taxon>Gymnotiformes</taxon>
        <taxon>Gymnotoidei</taxon>
        <taxon>Gymnotidae</taxon>
        <taxon>Electrophorus</taxon>
    </lineage>
</organism>
<dbReference type="PANTHER" id="PTHR14950">
    <property type="entry name" value="DICER-RELATED"/>
    <property type="match status" value="1"/>
</dbReference>
<feature type="compositionally biased region" description="Low complexity" evidence="23">
    <location>
        <begin position="318"/>
        <end position="327"/>
    </location>
</feature>